<dbReference type="InterPro" id="IPR003661">
    <property type="entry name" value="HisK_dim/P_dom"/>
</dbReference>
<organism evidence="9 10">
    <name type="scientific">Hansschlegelia beijingensis</name>
    <dbReference type="NCBI Taxonomy" id="1133344"/>
    <lineage>
        <taxon>Bacteria</taxon>
        <taxon>Pseudomonadati</taxon>
        <taxon>Pseudomonadota</taxon>
        <taxon>Alphaproteobacteria</taxon>
        <taxon>Hyphomicrobiales</taxon>
        <taxon>Methylopilaceae</taxon>
        <taxon>Hansschlegelia</taxon>
    </lineage>
</organism>
<feature type="transmembrane region" description="Helical" evidence="6">
    <location>
        <begin position="251"/>
        <end position="273"/>
    </location>
</feature>
<dbReference type="InterPro" id="IPR001789">
    <property type="entry name" value="Sig_transdc_resp-reg_receiver"/>
</dbReference>
<accession>A0A7W6GE39</accession>
<dbReference type="InterPro" id="IPR036890">
    <property type="entry name" value="HATPase_C_sf"/>
</dbReference>
<dbReference type="InterPro" id="IPR005467">
    <property type="entry name" value="His_kinase_dom"/>
</dbReference>
<keyword evidence="9" id="KW-0808">Transferase</keyword>
<keyword evidence="10" id="KW-1185">Reference proteome</keyword>
<evidence type="ECO:0000256" key="3">
    <source>
        <dbReference type="ARBA" id="ARBA00022553"/>
    </source>
</evidence>
<dbReference type="InterPro" id="IPR029016">
    <property type="entry name" value="GAF-like_dom_sf"/>
</dbReference>
<feature type="domain" description="Histidine kinase" evidence="7">
    <location>
        <begin position="459"/>
        <end position="681"/>
    </location>
</feature>
<dbReference type="PANTHER" id="PTHR43065:SF42">
    <property type="entry name" value="TWO-COMPONENT SENSOR PPRA"/>
    <property type="match status" value="1"/>
</dbReference>
<dbReference type="RefSeq" id="WP_183393641.1">
    <property type="nucleotide sequence ID" value="NZ_JACIDR010000001.1"/>
</dbReference>
<dbReference type="CDD" id="cd00082">
    <property type="entry name" value="HisKA"/>
    <property type="match status" value="1"/>
</dbReference>
<evidence type="ECO:0000313" key="10">
    <source>
        <dbReference type="Proteomes" id="UP000528964"/>
    </source>
</evidence>
<proteinExistence type="predicted"/>
<dbReference type="SMART" id="SM00388">
    <property type="entry name" value="HisKA"/>
    <property type="match status" value="1"/>
</dbReference>
<dbReference type="Pfam" id="PF02518">
    <property type="entry name" value="HATPase_c"/>
    <property type="match status" value="1"/>
</dbReference>
<feature type="domain" description="Response regulatory" evidence="8">
    <location>
        <begin position="698"/>
        <end position="814"/>
    </location>
</feature>
<comment type="caution">
    <text evidence="9">The sequence shown here is derived from an EMBL/GenBank/DDBJ whole genome shotgun (WGS) entry which is preliminary data.</text>
</comment>
<dbReference type="CDD" id="cd00156">
    <property type="entry name" value="REC"/>
    <property type="match status" value="1"/>
</dbReference>
<keyword evidence="9" id="KW-0418">Kinase</keyword>
<evidence type="ECO:0000256" key="6">
    <source>
        <dbReference type="SAM" id="Phobius"/>
    </source>
</evidence>
<evidence type="ECO:0000256" key="1">
    <source>
        <dbReference type="ARBA" id="ARBA00000085"/>
    </source>
</evidence>
<reference evidence="9 10" key="1">
    <citation type="submission" date="2020-08" db="EMBL/GenBank/DDBJ databases">
        <title>Genomic Encyclopedia of Type Strains, Phase IV (KMG-IV): sequencing the most valuable type-strain genomes for metagenomic binning, comparative biology and taxonomic classification.</title>
        <authorList>
            <person name="Goeker M."/>
        </authorList>
    </citation>
    <scope>NUCLEOTIDE SEQUENCE [LARGE SCALE GENOMIC DNA]</scope>
    <source>
        <strain evidence="9 10">DSM 25481</strain>
    </source>
</reference>
<evidence type="ECO:0000256" key="5">
    <source>
        <dbReference type="SAM" id="Coils"/>
    </source>
</evidence>
<dbReference type="PANTHER" id="PTHR43065">
    <property type="entry name" value="SENSOR HISTIDINE KINASE"/>
    <property type="match status" value="1"/>
</dbReference>
<comment type="catalytic activity">
    <reaction evidence="1">
        <text>ATP + protein L-histidine = ADP + protein N-phospho-L-histidine.</text>
        <dbReference type="EC" id="2.7.13.3"/>
    </reaction>
</comment>
<dbReference type="Gene3D" id="3.30.565.10">
    <property type="entry name" value="Histidine kinase-like ATPase, C-terminal domain"/>
    <property type="match status" value="1"/>
</dbReference>
<dbReference type="SMART" id="SM00387">
    <property type="entry name" value="HATPase_c"/>
    <property type="match status" value="1"/>
</dbReference>
<evidence type="ECO:0000256" key="2">
    <source>
        <dbReference type="ARBA" id="ARBA00012438"/>
    </source>
</evidence>
<feature type="coiled-coil region" evidence="5">
    <location>
        <begin position="57"/>
        <end position="116"/>
    </location>
</feature>
<dbReference type="PROSITE" id="PS50109">
    <property type="entry name" value="HIS_KIN"/>
    <property type="match status" value="1"/>
</dbReference>
<dbReference type="GO" id="GO:0000155">
    <property type="term" value="F:phosphorelay sensor kinase activity"/>
    <property type="evidence" value="ECO:0007669"/>
    <property type="project" value="InterPro"/>
</dbReference>
<dbReference type="InterPro" id="IPR036097">
    <property type="entry name" value="HisK_dim/P_sf"/>
</dbReference>
<sequence length="821" mass="88736">MKRIGGPALIGALLLVSVYLVTRGAFPDATLHQRVLVALIETFLDDAALQRDVLQARAGTLGNYDRLNERIAELRQATEELKAANSIASGEAKAGIEDALVELDDAVAAKEDLVERFKGAVALTRNSVRIFIYAAERINESSAAAGADWAAAISQSVVAIMAFLERPEIDNRDRAIAALKGLDAEAQKPGAPAEFKELALHGKLLINYVPTLAFLTDEIQGDAVRDRAKTLRSRYLEAYNEAETHAARIQAFLVLSAIGLCLLNFFLIVRLGVGARRLERRASLERAAATISGRFIALPWRQTADAVRFALERLAEQTGADEIDLLVLDDDRQIDEKHHWPPSGGGLSDAETAAVLSLSEGATGPLIHSVRDAQGKFVESRAVLKFPLQGPGRSAGFLVLRAQDPSARFVDEDRALLGMVGDIFRSALERSRNEKERHALQTQLSRAQRLEALGTLAGSVAHEFNNILGAIRGHAEFASDTLRRDGPARRHIAQILTASARAQTVIDRILAFGRRRREHNRPFDASQALEEALTLLRASLPVGIEFKTQIAPDVILHGEVTELQQIVLNLCTNAAHAMNGEGVVTVELSRVKLDGDRAPALRRLPAGWCARIAVADHGSGIAPGMLDRIFEPFFTTKRVGVGTGLGLSTVQEIVEAWGGGLTVSSALGAGTVMQVYLPVSRQSALNQDKGAARGSGETVLIAERDRQALERDEEILAALGYEPVGFTDAGQALAAIRAEPDRFQIGVIDDRFARETGVDLPRRIAEIGAGFPLLLIAHSEEEADAAYLKEVGVSDVLRRPLRLRDIADALSRRKAKASQGG</sequence>
<gene>
    <name evidence="9" type="ORF">GGR24_000428</name>
</gene>
<dbReference type="Gene3D" id="3.30.450.40">
    <property type="match status" value="1"/>
</dbReference>
<dbReference type="SUPFAM" id="SSF47384">
    <property type="entry name" value="Homodimeric domain of signal transducing histidine kinase"/>
    <property type="match status" value="1"/>
</dbReference>
<name>A0A7W6GE39_9HYPH</name>
<dbReference type="Proteomes" id="UP000528964">
    <property type="component" value="Unassembled WGS sequence"/>
</dbReference>
<dbReference type="SUPFAM" id="SSF55874">
    <property type="entry name" value="ATPase domain of HSP90 chaperone/DNA topoisomerase II/histidine kinase"/>
    <property type="match status" value="1"/>
</dbReference>
<dbReference type="PRINTS" id="PR00344">
    <property type="entry name" value="BCTRLSENSOR"/>
</dbReference>
<dbReference type="SUPFAM" id="SSF55781">
    <property type="entry name" value="GAF domain-like"/>
    <property type="match status" value="1"/>
</dbReference>
<dbReference type="InterPro" id="IPR003594">
    <property type="entry name" value="HATPase_dom"/>
</dbReference>
<evidence type="ECO:0000313" key="9">
    <source>
        <dbReference type="EMBL" id="MBB3971795.1"/>
    </source>
</evidence>
<dbReference type="SUPFAM" id="SSF52172">
    <property type="entry name" value="CheY-like"/>
    <property type="match status" value="1"/>
</dbReference>
<dbReference type="EMBL" id="JACIDR010000001">
    <property type="protein sequence ID" value="MBB3971795.1"/>
    <property type="molecule type" value="Genomic_DNA"/>
</dbReference>
<dbReference type="Pfam" id="PF00512">
    <property type="entry name" value="HisKA"/>
    <property type="match status" value="1"/>
</dbReference>
<dbReference type="Gene3D" id="1.10.287.130">
    <property type="match status" value="1"/>
</dbReference>
<keyword evidence="5" id="KW-0175">Coiled coil</keyword>
<dbReference type="AlphaFoldDB" id="A0A7W6GE39"/>
<dbReference type="EC" id="2.7.13.3" evidence="2"/>
<keyword evidence="3 4" id="KW-0597">Phosphoprotein</keyword>
<keyword evidence="6" id="KW-0812">Transmembrane</keyword>
<evidence type="ECO:0000259" key="8">
    <source>
        <dbReference type="PROSITE" id="PS50110"/>
    </source>
</evidence>
<evidence type="ECO:0000259" key="7">
    <source>
        <dbReference type="PROSITE" id="PS50109"/>
    </source>
</evidence>
<dbReference type="InterPro" id="IPR004358">
    <property type="entry name" value="Sig_transdc_His_kin-like_C"/>
</dbReference>
<protein>
    <recommendedName>
        <fullName evidence="2">histidine kinase</fullName>
        <ecNumber evidence="2">2.7.13.3</ecNumber>
    </recommendedName>
</protein>
<dbReference type="InterPro" id="IPR011006">
    <property type="entry name" value="CheY-like_superfamily"/>
</dbReference>
<dbReference type="Pfam" id="PF19443">
    <property type="entry name" value="DAHL"/>
    <property type="match status" value="1"/>
</dbReference>
<dbReference type="PROSITE" id="PS50110">
    <property type="entry name" value="RESPONSE_REGULATORY"/>
    <property type="match status" value="1"/>
</dbReference>
<feature type="modified residue" description="4-aspartylphosphate" evidence="4">
    <location>
        <position position="749"/>
    </location>
</feature>
<dbReference type="Gene3D" id="3.40.50.2300">
    <property type="match status" value="1"/>
</dbReference>
<keyword evidence="6" id="KW-1133">Transmembrane helix</keyword>
<dbReference type="InterPro" id="IPR045812">
    <property type="entry name" value="DAHL"/>
</dbReference>
<keyword evidence="6" id="KW-0472">Membrane</keyword>
<evidence type="ECO:0000256" key="4">
    <source>
        <dbReference type="PROSITE-ProRule" id="PRU00169"/>
    </source>
</evidence>